<organism evidence="3 4">
    <name type="scientific">Skeletonema marinoi</name>
    <dbReference type="NCBI Taxonomy" id="267567"/>
    <lineage>
        <taxon>Eukaryota</taxon>
        <taxon>Sar</taxon>
        <taxon>Stramenopiles</taxon>
        <taxon>Ochrophyta</taxon>
        <taxon>Bacillariophyta</taxon>
        <taxon>Coscinodiscophyceae</taxon>
        <taxon>Thalassiosirophycidae</taxon>
        <taxon>Thalassiosirales</taxon>
        <taxon>Skeletonemataceae</taxon>
        <taxon>Skeletonema</taxon>
        <taxon>Skeletonema marinoi-dohrnii complex</taxon>
    </lineage>
</organism>
<evidence type="ECO:0000256" key="1">
    <source>
        <dbReference type="SAM" id="MobiDB-lite"/>
    </source>
</evidence>
<keyword evidence="4" id="KW-1185">Reference proteome</keyword>
<proteinExistence type="predicted"/>
<feature type="signal peptide" evidence="2">
    <location>
        <begin position="1"/>
        <end position="19"/>
    </location>
</feature>
<dbReference type="EMBL" id="JATAAI010000002">
    <property type="protein sequence ID" value="KAK1747897.1"/>
    <property type="molecule type" value="Genomic_DNA"/>
</dbReference>
<evidence type="ECO:0000313" key="3">
    <source>
        <dbReference type="EMBL" id="KAK1747897.1"/>
    </source>
</evidence>
<protein>
    <submittedName>
        <fullName evidence="3">Uncharacterized protein</fullName>
    </submittedName>
</protein>
<evidence type="ECO:0000256" key="2">
    <source>
        <dbReference type="SAM" id="SignalP"/>
    </source>
</evidence>
<feature type="chain" id="PRO_5042019949" evidence="2">
    <location>
        <begin position="20"/>
        <end position="169"/>
    </location>
</feature>
<reference evidence="3" key="1">
    <citation type="submission" date="2023-06" db="EMBL/GenBank/DDBJ databases">
        <title>Survivors Of The Sea: Transcriptome response of Skeletonema marinoi to long-term dormancy.</title>
        <authorList>
            <person name="Pinder M.I.M."/>
            <person name="Kourtchenko O."/>
            <person name="Robertson E.K."/>
            <person name="Larsson T."/>
            <person name="Maumus F."/>
            <person name="Osuna-Cruz C.M."/>
            <person name="Vancaester E."/>
            <person name="Stenow R."/>
            <person name="Vandepoele K."/>
            <person name="Ploug H."/>
            <person name="Bruchert V."/>
            <person name="Godhe A."/>
            <person name="Topel M."/>
        </authorList>
    </citation>
    <scope>NUCLEOTIDE SEQUENCE</scope>
    <source>
        <strain evidence="3">R05AC</strain>
    </source>
</reference>
<dbReference type="Proteomes" id="UP001224775">
    <property type="component" value="Unassembled WGS sequence"/>
</dbReference>
<name>A0AAD9DHY6_9STRA</name>
<keyword evidence="2" id="KW-0732">Signal</keyword>
<sequence>MLIPFISTLLVFQLHKANAFQPHLLQSTSLRHTNSLELARRCDGDASVLLKSEQNDDNTPTPKEGEASDSDEQLDTIRVRIWRQLADGKELSLSQLSNAVGERRLGELRSHLTHVEKQAKTIRNKSDDWRTRRGLSSGVGNNGKAGALRKMKLKFRKGRKNETFVRIVS</sequence>
<comment type="caution">
    <text evidence="3">The sequence shown here is derived from an EMBL/GenBank/DDBJ whole genome shotgun (WGS) entry which is preliminary data.</text>
</comment>
<accession>A0AAD9DHY6</accession>
<evidence type="ECO:0000313" key="4">
    <source>
        <dbReference type="Proteomes" id="UP001224775"/>
    </source>
</evidence>
<gene>
    <name evidence="3" type="ORF">QTG54_001860</name>
</gene>
<feature type="region of interest" description="Disordered" evidence="1">
    <location>
        <begin position="50"/>
        <end position="72"/>
    </location>
</feature>
<dbReference type="AlphaFoldDB" id="A0AAD9DHY6"/>